<name>A0ABP7NYU9_9SPHI</name>
<dbReference type="SUPFAM" id="SSF52266">
    <property type="entry name" value="SGNH hydrolase"/>
    <property type="match status" value="1"/>
</dbReference>
<reference evidence="4" key="1">
    <citation type="journal article" date="2019" name="Int. J. Syst. Evol. Microbiol.">
        <title>The Global Catalogue of Microorganisms (GCM) 10K type strain sequencing project: providing services to taxonomists for standard genome sequencing and annotation.</title>
        <authorList>
            <consortium name="The Broad Institute Genomics Platform"/>
            <consortium name="The Broad Institute Genome Sequencing Center for Infectious Disease"/>
            <person name="Wu L."/>
            <person name="Ma J."/>
        </authorList>
    </citation>
    <scope>NUCLEOTIDE SEQUENCE [LARGE SCALE GENOMIC DNA]</scope>
    <source>
        <strain evidence="4">JCM 17338</strain>
    </source>
</reference>
<dbReference type="RefSeq" id="WP_344765234.1">
    <property type="nucleotide sequence ID" value="NZ_BAABAK010000003.1"/>
</dbReference>
<accession>A0ABP7NYU9</accession>
<proteinExistence type="predicted"/>
<evidence type="ECO:0000259" key="2">
    <source>
        <dbReference type="Pfam" id="PF03629"/>
    </source>
</evidence>
<dbReference type="InterPro" id="IPR036514">
    <property type="entry name" value="SGNH_hydro_sf"/>
</dbReference>
<dbReference type="InterPro" id="IPR008979">
    <property type="entry name" value="Galactose-bd-like_sf"/>
</dbReference>
<protein>
    <submittedName>
        <fullName evidence="3">Sialate O-acetylesterase</fullName>
    </submittedName>
</protein>
<dbReference type="EMBL" id="BAABAK010000003">
    <property type="protein sequence ID" value="GAA3956882.1"/>
    <property type="molecule type" value="Genomic_DNA"/>
</dbReference>
<dbReference type="Proteomes" id="UP001501081">
    <property type="component" value="Unassembled WGS sequence"/>
</dbReference>
<evidence type="ECO:0000313" key="3">
    <source>
        <dbReference type="EMBL" id="GAA3956882.1"/>
    </source>
</evidence>
<keyword evidence="1" id="KW-0378">Hydrolase</keyword>
<dbReference type="Gene3D" id="2.60.40.10">
    <property type="entry name" value="Immunoglobulins"/>
    <property type="match status" value="1"/>
</dbReference>
<keyword evidence="4" id="KW-1185">Reference proteome</keyword>
<evidence type="ECO:0000313" key="4">
    <source>
        <dbReference type="Proteomes" id="UP001501081"/>
    </source>
</evidence>
<dbReference type="PANTHER" id="PTHR22901">
    <property type="entry name" value="SIALATE O-ACETYLESTERASE"/>
    <property type="match status" value="1"/>
</dbReference>
<sequence>MKKLAYCTAVLLFLFIGVKGAVKLPRLVSDGMVLQRDQDIKIWGWADAGEAITLTFNNKTYKTKAGSNQKWSVNIEAQKAGGPYQMRINNIELKDLLFGDVWLCAGQSNMEAVMGRANIKANYSQIIQNSIYPEIRQFTVKRDMAFTPVEDVISDDGWVSVNPETILSFSAVAFFFAKDLYEKYKIPIGIINSSVGGTPIQSWVDYKSLKAFPEYDKVAKRFQDPQELAQTLNAHQLKSDSWYRSVKEDDLGLKEKWFEESYSTSTGWKEIDNLKQYNAEAKALKYGVVWFRTEIDIPASMIGKTAVLSLGMMHTEDETFINGHKIGSINSGYTLRDYTINPGLFKAGKNSITIRLTSPTTGLSFDIKNNYVLRFDRDTITLNKPWKYKFGIEKELLPRGNGLSLHTPTTYYYAMVKPLSNYKIKGILWYQGESNIPKPEQYQSLLRSLIAQWRTDWNNQNLPFIYVQLANYLATDSEPENSNWALLREAQMKSLKIPNTAMAVIHDIGEKGDLHPRNKSDVGKRLALGAQKIAYQENIVFSGPIYKSIAIGGEKVVVSFDHVGSGLKFTGEKLNYFSISDDGKNFIPAQAKIVNNKVVVWNNLISKPIAVRYAWADSPDGANLYNQEGLPASSFKSN</sequence>
<organism evidence="3 4">
    <name type="scientific">Pedobacter ginsengiterrae</name>
    <dbReference type="NCBI Taxonomy" id="871696"/>
    <lineage>
        <taxon>Bacteria</taxon>
        <taxon>Pseudomonadati</taxon>
        <taxon>Bacteroidota</taxon>
        <taxon>Sphingobacteriia</taxon>
        <taxon>Sphingobacteriales</taxon>
        <taxon>Sphingobacteriaceae</taxon>
        <taxon>Pedobacter</taxon>
    </lineage>
</organism>
<evidence type="ECO:0000256" key="1">
    <source>
        <dbReference type="ARBA" id="ARBA00022801"/>
    </source>
</evidence>
<dbReference type="Gene3D" id="3.40.50.1110">
    <property type="entry name" value="SGNH hydrolase"/>
    <property type="match status" value="2"/>
</dbReference>
<dbReference type="InterPro" id="IPR005181">
    <property type="entry name" value="SASA"/>
</dbReference>
<feature type="domain" description="Sialate O-acetylesterase" evidence="2">
    <location>
        <begin position="100"/>
        <end position="226"/>
    </location>
</feature>
<dbReference type="InterPro" id="IPR013783">
    <property type="entry name" value="Ig-like_fold"/>
</dbReference>
<dbReference type="PANTHER" id="PTHR22901:SF0">
    <property type="entry name" value="SIALATE O-ACETYLESTERASE"/>
    <property type="match status" value="1"/>
</dbReference>
<feature type="domain" description="Sialate O-acetylesterase" evidence="2">
    <location>
        <begin position="410"/>
        <end position="527"/>
    </location>
</feature>
<dbReference type="InterPro" id="IPR039329">
    <property type="entry name" value="SIAE"/>
</dbReference>
<dbReference type="Pfam" id="PF03629">
    <property type="entry name" value="SASA"/>
    <property type="match status" value="2"/>
</dbReference>
<comment type="caution">
    <text evidence="3">The sequence shown here is derived from an EMBL/GenBank/DDBJ whole genome shotgun (WGS) entry which is preliminary data.</text>
</comment>
<dbReference type="SUPFAM" id="SSF49785">
    <property type="entry name" value="Galactose-binding domain-like"/>
    <property type="match status" value="1"/>
</dbReference>
<gene>
    <name evidence="3" type="ORF">GCM10022246_08490</name>
</gene>